<dbReference type="PROSITE" id="PS50075">
    <property type="entry name" value="CARRIER"/>
    <property type="match status" value="1"/>
</dbReference>
<dbReference type="Gene3D" id="1.10.1200.10">
    <property type="entry name" value="ACP-like"/>
    <property type="match status" value="1"/>
</dbReference>
<dbReference type="EMBL" id="LMXI01000609">
    <property type="protein sequence ID" value="KRT57096.1"/>
    <property type="molecule type" value="Genomic_DNA"/>
</dbReference>
<dbReference type="Proteomes" id="UP000051634">
    <property type="component" value="Unassembled WGS sequence"/>
</dbReference>
<reference evidence="4 5" key="1">
    <citation type="submission" date="2015-11" db="EMBL/GenBank/DDBJ databases">
        <title>The genome of Candidatus Endoriftia persephone in Ridgeia piscesae and population structure of the North Eastern Pacific vestimentiferan symbionts.</title>
        <authorList>
            <person name="Perez M."/>
            <person name="Juniper K.S."/>
        </authorList>
    </citation>
    <scope>NUCLEOTIDE SEQUENCE [LARGE SCALE GENOMIC DNA]</scope>
    <source>
        <strain evidence="3">Ind10</strain>
        <strain evidence="2">Ind11</strain>
    </source>
</reference>
<protein>
    <submittedName>
        <fullName evidence="2">Acyl carrier protein</fullName>
    </submittedName>
</protein>
<accession>A0A0T5YYV6</accession>
<evidence type="ECO:0000259" key="1">
    <source>
        <dbReference type="PROSITE" id="PS50075"/>
    </source>
</evidence>
<proteinExistence type="predicted"/>
<evidence type="ECO:0000313" key="2">
    <source>
        <dbReference type="EMBL" id="KRT55832.1"/>
    </source>
</evidence>
<dbReference type="STRING" id="54398.Ga0074115_12528"/>
<dbReference type="RefSeq" id="WP_057955193.1">
    <property type="nucleotide sequence ID" value="NZ_KQ556871.1"/>
</dbReference>
<dbReference type="InterPro" id="IPR036736">
    <property type="entry name" value="ACP-like_sf"/>
</dbReference>
<evidence type="ECO:0000313" key="3">
    <source>
        <dbReference type="EMBL" id="KRT57096.1"/>
    </source>
</evidence>
<dbReference type="SUPFAM" id="SSF47336">
    <property type="entry name" value="ACP-like"/>
    <property type="match status" value="1"/>
</dbReference>
<gene>
    <name evidence="2" type="ORF">Ga0074115_12528</name>
    <name evidence="3" type="ORF">Ga0076813_108512</name>
</gene>
<evidence type="ECO:0000313" key="4">
    <source>
        <dbReference type="Proteomes" id="UP000051276"/>
    </source>
</evidence>
<keyword evidence="5" id="KW-1185">Reference proteome</keyword>
<dbReference type="AlphaFoldDB" id="A0A0T5YYV6"/>
<dbReference type="Proteomes" id="UP000051276">
    <property type="component" value="Unassembled WGS sequence"/>
</dbReference>
<dbReference type="EMBL" id="LDXT01000072">
    <property type="protein sequence ID" value="KRT55832.1"/>
    <property type="molecule type" value="Genomic_DNA"/>
</dbReference>
<name>A0A0T5YYV6_9GAMM</name>
<feature type="domain" description="Carrier" evidence="1">
    <location>
        <begin position="2"/>
        <end position="76"/>
    </location>
</feature>
<organism evidence="2 5">
    <name type="scientific">endosymbiont of Ridgeia piscesae</name>
    <dbReference type="NCBI Taxonomy" id="54398"/>
    <lineage>
        <taxon>Bacteria</taxon>
        <taxon>Pseudomonadati</taxon>
        <taxon>Pseudomonadota</taxon>
        <taxon>Gammaproteobacteria</taxon>
        <taxon>sulfur-oxidizing symbionts</taxon>
    </lineage>
</organism>
<comment type="caution">
    <text evidence="2">The sequence shown here is derived from an EMBL/GenBank/DDBJ whole genome shotgun (WGS) entry which is preliminary data.</text>
</comment>
<evidence type="ECO:0000313" key="5">
    <source>
        <dbReference type="Proteomes" id="UP000051634"/>
    </source>
</evidence>
<dbReference type="InterPro" id="IPR009081">
    <property type="entry name" value="PP-bd_ACP"/>
</dbReference>
<dbReference type="OrthoDB" id="9804551at2"/>
<dbReference type="Pfam" id="PF00550">
    <property type="entry name" value="PP-binding"/>
    <property type="match status" value="1"/>
</dbReference>
<sequence length="76" mass="8170">MKATADEIRAIIEETGTTADVAQLDEGMNFSDAGIDSLESFNILLGVEEKFGITIPEEQTEGLNSITAIIACLEKH</sequence>